<dbReference type="Proteomes" id="UP001309876">
    <property type="component" value="Unassembled WGS sequence"/>
</dbReference>
<feature type="domain" description="Amine oxidase" evidence="4">
    <location>
        <begin position="19"/>
        <end position="323"/>
    </location>
</feature>
<proteinExistence type="inferred from homology"/>
<dbReference type="PANTHER" id="PTHR43563">
    <property type="entry name" value="AMINE OXIDASE"/>
    <property type="match status" value="1"/>
</dbReference>
<sequence>MAMATTSADVDVVVIGAGLSGLTAARQISKAGYKVRVLEARSRVGGRTWSEPSPSGRPGVIDFGASWLNDSNQRCMAALTEEFGGAVETVKQNVTGKVVLQQQNGELIIVPYGGAPDFSDEVKQNLADVRDAFQADCHGLDIDAIDRGQFDESSKRLDDITILAYLNKLNASPEAITTATVWTRAMLGREPSDVSALFFLRYLKAGGGLVQVRQDGKHGGQYLRTRQGTQTFCTKMAELLPTGIITLNNPVTSIEQIGPLLLKINDNITCHKVICAIPPPVVQKIRFTPDLPIEKRILLNSYGYGYYQKVMAVFKTPFWVQAGFCGLVSSFEGPACVMRDTSYHKTISTS</sequence>
<comment type="similarity">
    <text evidence="1">Belongs to the flavin monoamine oxidase family.</text>
</comment>
<name>A0AAN7T4Q2_9EURO</name>
<dbReference type="EMBL" id="JAVRRJ010000001">
    <property type="protein sequence ID" value="KAK5089842.1"/>
    <property type="molecule type" value="Genomic_DNA"/>
</dbReference>
<dbReference type="InterPro" id="IPR002937">
    <property type="entry name" value="Amino_oxidase"/>
</dbReference>
<protein>
    <recommendedName>
        <fullName evidence="2">monoamine oxidase</fullName>
        <ecNumber evidence="2">1.4.3.4</ecNumber>
    </recommendedName>
</protein>
<dbReference type="SUPFAM" id="SSF51905">
    <property type="entry name" value="FAD/NAD(P)-binding domain"/>
    <property type="match status" value="1"/>
</dbReference>
<dbReference type="EC" id="1.4.3.4" evidence="2"/>
<accession>A0AAN7T4Q2</accession>
<dbReference type="Pfam" id="PF01593">
    <property type="entry name" value="Amino_oxidase"/>
    <property type="match status" value="1"/>
</dbReference>
<evidence type="ECO:0000259" key="4">
    <source>
        <dbReference type="Pfam" id="PF01593"/>
    </source>
</evidence>
<evidence type="ECO:0000256" key="3">
    <source>
        <dbReference type="ARBA" id="ARBA00048448"/>
    </source>
</evidence>
<evidence type="ECO:0000313" key="6">
    <source>
        <dbReference type="Proteomes" id="UP001309876"/>
    </source>
</evidence>
<dbReference type="PANTHER" id="PTHR43563:SF14">
    <property type="entry name" value="AMINE OXIDASE"/>
    <property type="match status" value="1"/>
</dbReference>
<dbReference type="InterPro" id="IPR036188">
    <property type="entry name" value="FAD/NAD-bd_sf"/>
</dbReference>
<dbReference type="InterPro" id="IPR050703">
    <property type="entry name" value="Flavin_MAO"/>
</dbReference>
<dbReference type="AlphaFoldDB" id="A0AAN7T4Q2"/>
<comment type="catalytic activity">
    <reaction evidence="3">
        <text>a secondary aliphatic amine + O2 + H2O = a primary amine + an aldehyde + H2O2</text>
        <dbReference type="Rhea" id="RHEA:26414"/>
        <dbReference type="ChEBI" id="CHEBI:15377"/>
        <dbReference type="ChEBI" id="CHEBI:15379"/>
        <dbReference type="ChEBI" id="CHEBI:16240"/>
        <dbReference type="ChEBI" id="CHEBI:17478"/>
        <dbReference type="ChEBI" id="CHEBI:58855"/>
        <dbReference type="ChEBI" id="CHEBI:65296"/>
        <dbReference type="EC" id="1.4.3.4"/>
    </reaction>
</comment>
<evidence type="ECO:0000313" key="5">
    <source>
        <dbReference type="EMBL" id="KAK5089842.1"/>
    </source>
</evidence>
<evidence type="ECO:0000256" key="1">
    <source>
        <dbReference type="ARBA" id="ARBA00005995"/>
    </source>
</evidence>
<keyword evidence="6" id="KW-1185">Reference proteome</keyword>
<dbReference type="Gene3D" id="3.90.660.10">
    <property type="match status" value="1"/>
</dbReference>
<dbReference type="Gene3D" id="1.10.405.10">
    <property type="entry name" value="Guanine Nucleotide Dissociation Inhibitor, domain 1"/>
    <property type="match status" value="1"/>
</dbReference>
<organism evidence="5 6">
    <name type="scientific">Lithohypha guttulata</name>
    <dbReference type="NCBI Taxonomy" id="1690604"/>
    <lineage>
        <taxon>Eukaryota</taxon>
        <taxon>Fungi</taxon>
        <taxon>Dikarya</taxon>
        <taxon>Ascomycota</taxon>
        <taxon>Pezizomycotina</taxon>
        <taxon>Eurotiomycetes</taxon>
        <taxon>Chaetothyriomycetidae</taxon>
        <taxon>Chaetothyriales</taxon>
        <taxon>Trichomeriaceae</taxon>
        <taxon>Lithohypha</taxon>
    </lineage>
</organism>
<gene>
    <name evidence="5" type="ORF">LTR05_000009</name>
</gene>
<reference evidence="5 6" key="1">
    <citation type="submission" date="2023-08" db="EMBL/GenBank/DDBJ databases">
        <title>Black Yeasts Isolated from many extreme environments.</title>
        <authorList>
            <person name="Coleine C."/>
            <person name="Stajich J.E."/>
            <person name="Selbmann L."/>
        </authorList>
    </citation>
    <scope>NUCLEOTIDE SEQUENCE [LARGE SCALE GENOMIC DNA]</scope>
    <source>
        <strain evidence="5 6">CCFEE 5910</strain>
    </source>
</reference>
<comment type="caution">
    <text evidence="5">The sequence shown here is derived from an EMBL/GenBank/DDBJ whole genome shotgun (WGS) entry which is preliminary data.</text>
</comment>
<evidence type="ECO:0000256" key="2">
    <source>
        <dbReference type="ARBA" id="ARBA00012804"/>
    </source>
</evidence>
<dbReference type="GO" id="GO:0097621">
    <property type="term" value="F:monoamine oxidase activity"/>
    <property type="evidence" value="ECO:0007669"/>
    <property type="project" value="UniProtKB-EC"/>
</dbReference>
<dbReference type="Gene3D" id="3.50.50.60">
    <property type="entry name" value="FAD/NAD(P)-binding domain"/>
    <property type="match status" value="1"/>
</dbReference>